<proteinExistence type="predicted"/>
<protein>
    <submittedName>
        <fullName evidence="1">Uncharacterized protein</fullName>
    </submittedName>
</protein>
<comment type="caution">
    <text evidence="1">The sequence shown here is derived from an EMBL/GenBank/DDBJ whole genome shotgun (WGS) entry which is preliminary data.</text>
</comment>
<evidence type="ECO:0000313" key="1">
    <source>
        <dbReference type="EMBL" id="KAA1064467.1"/>
    </source>
</evidence>
<keyword evidence="2" id="KW-1185">Reference proteome</keyword>
<gene>
    <name evidence="1" type="ORF">PGT21_003926</name>
</gene>
<dbReference type="EMBL" id="VSWC01000197">
    <property type="protein sequence ID" value="KAA1064467.1"/>
    <property type="molecule type" value="Genomic_DNA"/>
</dbReference>
<accession>A0A5B0LI06</accession>
<dbReference type="Proteomes" id="UP000324748">
    <property type="component" value="Unassembled WGS sequence"/>
</dbReference>
<name>A0A5B0LI06_PUCGR</name>
<reference evidence="1 2" key="1">
    <citation type="submission" date="2019-05" db="EMBL/GenBank/DDBJ databases">
        <title>Emergence of the Ug99 lineage of the wheat stem rust pathogen through somatic hybridization.</title>
        <authorList>
            <person name="Li F."/>
            <person name="Upadhyaya N.M."/>
            <person name="Sperschneider J."/>
            <person name="Matny O."/>
            <person name="Nguyen-Phuc H."/>
            <person name="Mago R."/>
            <person name="Raley C."/>
            <person name="Miller M.E."/>
            <person name="Silverstein K.A.T."/>
            <person name="Henningsen E."/>
            <person name="Hirsch C.D."/>
            <person name="Visser B."/>
            <person name="Pretorius Z.A."/>
            <person name="Steffenson B.J."/>
            <person name="Schwessinger B."/>
            <person name="Dodds P.N."/>
            <person name="Figueroa M."/>
        </authorList>
    </citation>
    <scope>NUCLEOTIDE SEQUENCE [LARGE SCALE GENOMIC DNA]</scope>
    <source>
        <strain evidence="1">21-0</strain>
    </source>
</reference>
<evidence type="ECO:0000313" key="2">
    <source>
        <dbReference type="Proteomes" id="UP000324748"/>
    </source>
</evidence>
<organism evidence="1 2">
    <name type="scientific">Puccinia graminis f. sp. tritici</name>
    <dbReference type="NCBI Taxonomy" id="56615"/>
    <lineage>
        <taxon>Eukaryota</taxon>
        <taxon>Fungi</taxon>
        <taxon>Dikarya</taxon>
        <taxon>Basidiomycota</taxon>
        <taxon>Pucciniomycotina</taxon>
        <taxon>Pucciniomycetes</taxon>
        <taxon>Pucciniales</taxon>
        <taxon>Pucciniaceae</taxon>
        <taxon>Puccinia</taxon>
    </lineage>
</organism>
<dbReference type="AlphaFoldDB" id="A0A5B0LI06"/>
<sequence length="100" mass="11651">MPFHIQDQINFSSFNCVIMKQVSPLICLMLHQESNSNRPYVNSAIFLYASWFILQLLHSNLISSVSVFYLFFPHDWDHCLTSQLMFLVSIVLSPLPTWPT</sequence>